<protein>
    <submittedName>
        <fullName evidence="1">Uncharacterized protein</fullName>
    </submittedName>
</protein>
<organism evidence="1 2">
    <name type="scientific">Marivita lacus</name>
    <dbReference type="NCBI Taxonomy" id="1323742"/>
    <lineage>
        <taxon>Bacteria</taxon>
        <taxon>Pseudomonadati</taxon>
        <taxon>Pseudomonadota</taxon>
        <taxon>Alphaproteobacteria</taxon>
        <taxon>Rhodobacterales</taxon>
        <taxon>Roseobacteraceae</taxon>
        <taxon>Marivita</taxon>
    </lineage>
</organism>
<evidence type="ECO:0000313" key="1">
    <source>
        <dbReference type="EMBL" id="GGC21639.1"/>
    </source>
</evidence>
<proteinExistence type="predicted"/>
<dbReference type="Proteomes" id="UP000645462">
    <property type="component" value="Unassembled WGS sequence"/>
</dbReference>
<dbReference type="EMBL" id="BMFC01000020">
    <property type="protein sequence ID" value="GGC21639.1"/>
    <property type="molecule type" value="Genomic_DNA"/>
</dbReference>
<comment type="caution">
    <text evidence="1">The sequence shown here is derived from an EMBL/GenBank/DDBJ whole genome shotgun (WGS) entry which is preliminary data.</text>
</comment>
<name>A0ABQ1L9Y7_9RHOB</name>
<gene>
    <name evidence="1" type="ORF">GCM10011363_42860</name>
</gene>
<sequence length="151" mass="16623">MPVLQNDPGIREAPFSLEEKLTIQQVRFVGARFRNLLVWHETASRSTRLRPIKWGEWSDFVDAAYSCGFVCNDSAEGMGDREKTLAPEFIRRLEGDLGTIQTLCLCNLRRILNGIVRSERWSDGGASTGGSAVLVLITSRLGNAVAGRLGG</sequence>
<evidence type="ECO:0000313" key="2">
    <source>
        <dbReference type="Proteomes" id="UP000645462"/>
    </source>
</evidence>
<accession>A0ABQ1L9Y7</accession>
<keyword evidence="2" id="KW-1185">Reference proteome</keyword>
<dbReference type="RefSeq" id="WP_188484146.1">
    <property type="nucleotide sequence ID" value="NZ_BMFC01000020.1"/>
</dbReference>
<reference evidence="2" key="1">
    <citation type="journal article" date="2019" name="Int. J. Syst. Evol. Microbiol.">
        <title>The Global Catalogue of Microorganisms (GCM) 10K type strain sequencing project: providing services to taxonomists for standard genome sequencing and annotation.</title>
        <authorList>
            <consortium name="The Broad Institute Genomics Platform"/>
            <consortium name="The Broad Institute Genome Sequencing Center for Infectious Disease"/>
            <person name="Wu L."/>
            <person name="Ma J."/>
        </authorList>
    </citation>
    <scope>NUCLEOTIDE SEQUENCE [LARGE SCALE GENOMIC DNA]</scope>
    <source>
        <strain evidence="2">CGMCC 1.12478</strain>
    </source>
</reference>